<evidence type="ECO:0000313" key="8">
    <source>
        <dbReference type="EMBL" id="AST92810.1"/>
    </source>
</evidence>
<evidence type="ECO:0000313" key="9">
    <source>
        <dbReference type="Proteomes" id="UP000215224"/>
    </source>
</evidence>
<organism evidence="8 9">
    <name type="scientific">Sutcliffiella cohnii</name>
    <dbReference type="NCBI Taxonomy" id="33932"/>
    <lineage>
        <taxon>Bacteria</taxon>
        <taxon>Bacillati</taxon>
        <taxon>Bacillota</taxon>
        <taxon>Bacilli</taxon>
        <taxon>Bacillales</taxon>
        <taxon>Bacillaceae</taxon>
        <taxon>Sutcliffiella</taxon>
    </lineage>
</organism>
<evidence type="ECO:0000256" key="3">
    <source>
        <dbReference type="ARBA" id="ARBA00022692"/>
    </source>
</evidence>
<accession>A0A223KTL2</accession>
<dbReference type="Proteomes" id="UP000215224">
    <property type="component" value="Chromosome"/>
</dbReference>
<gene>
    <name evidence="8" type="ORF">BC6307_16705</name>
</gene>
<dbReference type="GO" id="GO:0005886">
    <property type="term" value="C:plasma membrane"/>
    <property type="evidence" value="ECO:0007669"/>
    <property type="project" value="UniProtKB-SubCell"/>
</dbReference>
<dbReference type="InterPro" id="IPR032816">
    <property type="entry name" value="VTT_dom"/>
</dbReference>
<feature type="domain" description="VTT" evidence="7">
    <location>
        <begin position="35"/>
        <end position="149"/>
    </location>
</feature>
<keyword evidence="3 6" id="KW-0812">Transmembrane</keyword>
<feature type="transmembrane region" description="Helical" evidence="6">
    <location>
        <begin position="6"/>
        <end position="25"/>
    </location>
</feature>
<evidence type="ECO:0000259" key="7">
    <source>
        <dbReference type="Pfam" id="PF09335"/>
    </source>
</evidence>
<dbReference type="KEGG" id="bcoh:BC6307_16705"/>
<dbReference type="InterPro" id="IPR015414">
    <property type="entry name" value="TMEM64"/>
</dbReference>
<keyword evidence="2 6" id="KW-1003">Cell membrane</keyword>
<sequence>MDERLSVLYVMVETHWLLASIAFISFHILRQILFIPVVIICVAGGALFGGLLGSVYSIIGLTLSSLLFYLLYNQMPKIFGKILKMKEKWFGHRAELSVGQVTVLRLIPFIHFHLLSLCLIETTKNFREYVRASIIANIPIAIIYTVFGQFIRDFSPSMILLLLLLLSGLFFLVKDKYVIIKWEKFFQKDKARSS</sequence>
<dbReference type="PANTHER" id="PTHR12677">
    <property type="entry name" value="GOLGI APPARATUS MEMBRANE PROTEIN TVP38-RELATED"/>
    <property type="match status" value="1"/>
</dbReference>
<evidence type="ECO:0000256" key="1">
    <source>
        <dbReference type="ARBA" id="ARBA00004651"/>
    </source>
</evidence>
<dbReference type="PANTHER" id="PTHR12677:SF59">
    <property type="entry name" value="GOLGI APPARATUS MEMBRANE PROTEIN TVP38-RELATED"/>
    <property type="match status" value="1"/>
</dbReference>
<comment type="subcellular location">
    <subcellularLocation>
        <location evidence="1 6">Cell membrane</location>
        <topology evidence="1 6">Multi-pass membrane protein</topology>
    </subcellularLocation>
</comment>
<evidence type="ECO:0000256" key="5">
    <source>
        <dbReference type="ARBA" id="ARBA00023136"/>
    </source>
</evidence>
<feature type="transmembrane region" description="Helical" evidence="6">
    <location>
        <begin position="55"/>
        <end position="72"/>
    </location>
</feature>
<evidence type="ECO:0000256" key="6">
    <source>
        <dbReference type="RuleBase" id="RU366058"/>
    </source>
</evidence>
<dbReference type="AlphaFoldDB" id="A0A223KTL2"/>
<protein>
    <recommendedName>
        <fullName evidence="6">TVP38/TMEM64 family membrane protein</fullName>
    </recommendedName>
</protein>
<keyword evidence="5 6" id="KW-0472">Membrane</keyword>
<feature type="transmembrane region" description="Helical" evidence="6">
    <location>
        <begin position="32"/>
        <end position="49"/>
    </location>
</feature>
<dbReference type="EMBL" id="CP018866">
    <property type="protein sequence ID" value="AST92810.1"/>
    <property type="molecule type" value="Genomic_DNA"/>
</dbReference>
<name>A0A223KTL2_9BACI</name>
<evidence type="ECO:0000256" key="2">
    <source>
        <dbReference type="ARBA" id="ARBA00022475"/>
    </source>
</evidence>
<feature type="transmembrane region" description="Helical" evidence="6">
    <location>
        <begin position="129"/>
        <end position="148"/>
    </location>
</feature>
<dbReference type="RefSeq" id="WP_066415385.1">
    <property type="nucleotide sequence ID" value="NZ_CP018866.1"/>
</dbReference>
<feature type="transmembrane region" description="Helical" evidence="6">
    <location>
        <begin position="154"/>
        <end position="173"/>
    </location>
</feature>
<dbReference type="Pfam" id="PF09335">
    <property type="entry name" value="VTT_dom"/>
    <property type="match status" value="1"/>
</dbReference>
<reference evidence="8 9" key="1">
    <citation type="submission" date="2016-12" db="EMBL/GenBank/DDBJ databases">
        <title>The whole genome sequencing and assembly of Bacillus cohnii DSM 6307T strain.</title>
        <authorList>
            <person name="Lee Y.-J."/>
            <person name="Yi H."/>
            <person name="Bahn Y.-S."/>
            <person name="Kim J.F."/>
            <person name="Lee D.-W."/>
        </authorList>
    </citation>
    <scope>NUCLEOTIDE SEQUENCE [LARGE SCALE GENOMIC DNA]</scope>
    <source>
        <strain evidence="8 9">DSM 6307</strain>
    </source>
</reference>
<keyword evidence="9" id="KW-1185">Reference proteome</keyword>
<dbReference type="STRING" id="1314751.GCA_001591425_01987"/>
<proteinExistence type="inferred from homology"/>
<evidence type="ECO:0000256" key="4">
    <source>
        <dbReference type="ARBA" id="ARBA00022989"/>
    </source>
</evidence>
<keyword evidence="4 6" id="KW-1133">Transmembrane helix</keyword>
<comment type="similarity">
    <text evidence="6">Belongs to the TVP38/TMEM64 family.</text>
</comment>